<feature type="transmembrane region" description="Helical" evidence="8">
    <location>
        <begin position="76"/>
        <end position="95"/>
    </location>
</feature>
<dbReference type="EMBL" id="LAZR01000040">
    <property type="protein sequence ID" value="KKO00487.1"/>
    <property type="molecule type" value="Genomic_DNA"/>
</dbReference>
<dbReference type="NCBIfam" id="TIGR00710">
    <property type="entry name" value="efflux_Bcr_CflA"/>
    <property type="match status" value="1"/>
</dbReference>
<evidence type="ECO:0000256" key="3">
    <source>
        <dbReference type="ARBA" id="ARBA00022448"/>
    </source>
</evidence>
<feature type="transmembrane region" description="Helical" evidence="8">
    <location>
        <begin position="39"/>
        <end position="56"/>
    </location>
</feature>
<accession>A0A0F9XM90</accession>
<dbReference type="GO" id="GO:0042910">
    <property type="term" value="F:xenobiotic transmembrane transporter activity"/>
    <property type="evidence" value="ECO:0007669"/>
    <property type="project" value="InterPro"/>
</dbReference>
<feature type="transmembrane region" description="Helical" evidence="8">
    <location>
        <begin position="399"/>
        <end position="417"/>
    </location>
</feature>
<dbReference type="FunFam" id="1.20.1720.10:FF:000005">
    <property type="entry name" value="Bcr/CflA family efflux transporter"/>
    <property type="match status" value="1"/>
</dbReference>
<dbReference type="GO" id="GO:0015385">
    <property type="term" value="F:sodium:proton antiporter activity"/>
    <property type="evidence" value="ECO:0007669"/>
    <property type="project" value="TreeGrafter"/>
</dbReference>
<keyword evidence="6 8" id="KW-1133">Transmembrane helix</keyword>
<comment type="subcellular location">
    <subcellularLocation>
        <location evidence="1">Cell membrane</location>
        <topology evidence="1">Multi-pass membrane protein</topology>
    </subcellularLocation>
</comment>
<sequence length="428" mass="45730">MILTTVFCQHYLGVSVIMPVRNRTAGLFELPLPEVFMPLKLLLILGGLSAFGPLAIDLYLPAFPSMALDFGTDSEHIQLSLSAYFIGLASGQLFYGPIADRFGRRKPLLFGIVLFCLASFACAMAPTLEWLMAARFAQALGGCAGIVVNRAVVRDLCTPIEAAKAFSQLMLVMGVAPILAPLGGGLLLTLGGWPLIFLFLAVFSGIYIFAVFFGLQETLPYDAPRAPLSSALGRYFRLLREPVFMFHALTGGVAMAGMFAYIAGSPFIIMEMYGVAAEHFGWFFGANAAGFILFAQFNSRLLRRRPPIKLLKATSFIYLFFTVSLLAVAAWQPASLWPLMLPLFGSVAVIALVIPNSSASAMAGHGHQAGVASALMGTMQFVIAGITSALVGILHNGTAVPMAAIMATCGVIVVIMARQARKASVVRA</sequence>
<feature type="domain" description="Major facilitator superfamily (MFS) profile" evidence="9">
    <location>
        <begin position="38"/>
        <end position="422"/>
    </location>
</feature>
<dbReference type="AlphaFoldDB" id="A0A0F9XM90"/>
<dbReference type="GO" id="GO:0005886">
    <property type="term" value="C:plasma membrane"/>
    <property type="evidence" value="ECO:0007669"/>
    <property type="project" value="UniProtKB-SubCell"/>
</dbReference>
<feature type="transmembrane region" description="Helical" evidence="8">
    <location>
        <begin position="193"/>
        <end position="215"/>
    </location>
</feature>
<dbReference type="InterPro" id="IPR004812">
    <property type="entry name" value="Efflux_drug-R_Bcr/CmlA"/>
</dbReference>
<feature type="transmembrane region" description="Helical" evidence="8">
    <location>
        <begin position="107"/>
        <end position="126"/>
    </location>
</feature>
<feature type="transmembrane region" description="Helical" evidence="8">
    <location>
        <begin position="244"/>
        <end position="268"/>
    </location>
</feature>
<evidence type="ECO:0000256" key="6">
    <source>
        <dbReference type="ARBA" id="ARBA00022989"/>
    </source>
</evidence>
<feature type="transmembrane region" description="Helical" evidence="8">
    <location>
        <begin position="165"/>
        <end position="187"/>
    </location>
</feature>
<dbReference type="InterPro" id="IPR036259">
    <property type="entry name" value="MFS_trans_sf"/>
</dbReference>
<dbReference type="CDD" id="cd17320">
    <property type="entry name" value="MFS_MdfA_MDR_like"/>
    <property type="match status" value="1"/>
</dbReference>
<dbReference type="GO" id="GO:1990961">
    <property type="term" value="P:xenobiotic detoxification by transmembrane export across the plasma membrane"/>
    <property type="evidence" value="ECO:0007669"/>
    <property type="project" value="InterPro"/>
</dbReference>
<reference evidence="10" key="1">
    <citation type="journal article" date="2015" name="Nature">
        <title>Complex archaea that bridge the gap between prokaryotes and eukaryotes.</title>
        <authorList>
            <person name="Spang A."/>
            <person name="Saw J.H."/>
            <person name="Jorgensen S.L."/>
            <person name="Zaremba-Niedzwiedzka K."/>
            <person name="Martijn J."/>
            <person name="Lind A.E."/>
            <person name="van Eijk R."/>
            <person name="Schleper C."/>
            <person name="Guy L."/>
            <person name="Ettema T.J."/>
        </authorList>
    </citation>
    <scope>NUCLEOTIDE SEQUENCE</scope>
</reference>
<dbReference type="SUPFAM" id="SSF103473">
    <property type="entry name" value="MFS general substrate transporter"/>
    <property type="match status" value="1"/>
</dbReference>
<dbReference type="PANTHER" id="PTHR23502:SF132">
    <property type="entry name" value="POLYAMINE TRANSPORTER 2-RELATED"/>
    <property type="match status" value="1"/>
</dbReference>
<proteinExistence type="inferred from homology"/>
<evidence type="ECO:0000256" key="7">
    <source>
        <dbReference type="ARBA" id="ARBA00023136"/>
    </source>
</evidence>
<keyword evidence="4" id="KW-1003">Cell membrane</keyword>
<comment type="similarity">
    <text evidence="2">Belongs to the major facilitator superfamily. Bcr/CmlA family.</text>
</comment>
<feature type="transmembrane region" description="Helical" evidence="8">
    <location>
        <begin position="337"/>
        <end position="357"/>
    </location>
</feature>
<dbReference type="PANTHER" id="PTHR23502">
    <property type="entry name" value="MAJOR FACILITATOR SUPERFAMILY"/>
    <property type="match status" value="1"/>
</dbReference>
<feature type="transmembrane region" description="Helical" evidence="8">
    <location>
        <begin position="369"/>
        <end position="393"/>
    </location>
</feature>
<comment type="caution">
    <text evidence="10">The sequence shown here is derived from an EMBL/GenBank/DDBJ whole genome shotgun (WGS) entry which is preliminary data.</text>
</comment>
<gene>
    <name evidence="10" type="ORF">LCGC14_0125780</name>
</gene>
<feature type="transmembrane region" description="Helical" evidence="8">
    <location>
        <begin position="310"/>
        <end position="331"/>
    </location>
</feature>
<feature type="transmembrane region" description="Helical" evidence="8">
    <location>
        <begin position="132"/>
        <end position="153"/>
    </location>
</feature>
<evidence type="ECO:0000313" key="10">
    <source>
        <dbReference type="EMBL" id="KKO00487.1"/>
    </source>
</evidence>
<dbReference type="Gene3D" id="1.20.1720.10">
    <property type="entry name" value="Multidrug resistance protein D"/>
    <property type="match status" value="1"/>
</dbReference>
<evidence type="ECO:0000256" key="8">
    <source>
        <dbReference type="SAM" id="Phobius"/>
    </source>
</evidence>
<dbReference type="Pfam" id="PF07690">
    <property type="entry name" value="MFS_1"/>
    <property type="match status" value="1"/>
</dbReference>
<evidence type="ECO:0000256" key="5">
    <source>
        <dbReference type="ARBA" id="ARBA00022692"/>
    </source>
</evidence>
<evidence type="ECO:0000256" key="1">
    <source>
        <dbReference type="ARBA" id="ARBA00004651"/>
    </source>
</evidence>
<evidence type="ECO:0000259" key="9">
    <source>
        <dbReference type="PROSITE" id="PS50850"/>
    </source>
</evidence>
<dbReference type="InterPro" id="IPR011701">
    <property type="entry name" value="MFS"/>
</dbReference>
<dbReference type="PROSITE" id="PS50850">
    <property type="entry name" value="MFS"/>
    <property type="match status" value="1"/>
</dbReference>
<feature type="transmembrane region" description="Helical" evidence="8">
    <location>
        <begin position="280"/>
        <end position="298"/>
    </location>
</feature>
<name>A0A0F9XM90_9ZZZZ</name>
<keyword evidence="7 8" id="KW-0472">Membrane</keyword>
<keyword evidence="5 8" id="KW-0812">Transmembrane</keyword>
<organism evidence="10">
    <name type="scientific">marine sediment metagenome</name>
    <dbReference type="NCBI Taxonomy" id="412755"/>
    <lineage>
        <taxon>unclassified sequences</taxon>
        <taxon>metagenomes</taxon>
        <taxon>ecological metagenomes</taxon>
    </lineage>
</organism>
<evidence type="ECO:0000256" key="4">
    <source>
        <dbReference type="ARBA" id="ARBA00022475"/>
    </source>
</evidence>
<protein>
    <recommendedName>
        <fullName evidence="9">Major facilitator superfamily (MFS) profile domain-containing protein</fullName>
    </recommendedName>
</protein>
<keyword evidence="3" id="KW-0813">Transport</keyword>
<dbReference type="InterPro" id="IPR020846">
    <property type="entry name" value="MFS_dom"/>
</dbReference>
<evidence type="ECO:0000256" key="2">
    <source>
        <dbReference type="ARBA" id="ARBA00006236"/>
    </source>
</evidence>